<keyword evidence="4" id="KW-1185">Reference proteome</keyword>
<organism evidence="3 4">
    <name type="scientific">Diaphorobacter aerolatus</name>
    <dbReference type="NCBI Taxonomy" id="1288495"/>
    <lineage>
        <taxon>Bacteria</taxon>
        <taxon>Pseudomonadati</taxon>
        <taxon>Pseudomonadota</taxon>
        <taxon>Betaproteobacteria</taxon>
        <taxon>Burkholderiales</taxon>
        <taxon>Comamonadaceae</taxon>
        <taxon>Diaphorobacter</taxon>
    </lineage>
</organism>
<evidence type="ECO:0000313" key="3">
    <source>
        <dbReference type="EMBL" id="QNP47190.1"/>
    </source>
</evidence>
<evidence type="ECO:0000313" key="4">
    <source>
        <dbReference type="Proteomes" id="UP000516028"/>
    </source>
</evidence>
<name>A0A7H0GFX4_9BURK</name>
<comment type="similarity">
    <text evidence="1">Belongs to the thioredoxin family. DsbA subfamily.</text>
</comment>
<reference evidence="3 4" key="1">
    <citation type="submission" date="2020-08" db="EMBL/GenBank/DDBJ databases">
        <title>Genome sequence of Diaphorobacter aerolatus KACC 16536T.</title>
        <authorList>
            <person name="Hyun D.-W."/>
            <person name="Bae J.-W."/>
        </authorList>
    </citation>
    <scope>NUCLEOTIDE SEQUENCE [LARGE SCALE GENOMIC DNA]</scope>
    <source>
        <strain evidence="3 4">KACC 16536</strain>
    </source>
</reference>
<gene>
    <name evidence="3" type="ORF">H9K75_12325</name>
</gene>
<dbReference type="Proteomes" id="UP000516028">
    <property type="component" value="Chromosome"/>
</dbReference>
<dbReference type="AlphaFoldDB" id="A0A7H0GFX4"/>
<evidence type="ECO:0000256" key="1">
    <source>
        <dbReference type="ARBA" id="ARBA00005791"/>
    </source>
</evidence>
<protein>
    <submittedName>
        <fullName evidence="3">Thioredoxin domain-containing protein</fullName>
    </submittedName>
</protein>
<dbReference type="SUPFAM" id="SSF52833">
    <property type="entry name" value="Thioredoxin-like"/>
    <property type="match status" value="1"/>
</dbReference>
<dbReference type="InterPro" id="IPR036249">
    <property type="entry name" value="Thioredoxin-like_sf"/>
</dbReference>
<evidence type="ECO:0000259" key="2">
    <source>
        <dbReference type="PROSITE" id="PS51352"/>
    </source>
</evidence>
<feature type="domain" description="Thioredoxin" evidence="2">
    <location>
        <begin position="1"/>
        <end position="177"/>
    </location>
</feature>
<dbReference type="PANTHER" id="PTHR13887:SF55">
    <property type="entry name" value="SLR0313 PROTEIN"/>
    <property type="match status" value="1"/>
</dbReference>
<dbReference type="InterPro" id="IPR012336">
    <property type="entry name" value="Thioredoxin-like_fold"/>
</dbReference>
<dbReference type="RefSeq" id="WP_187722901.1">
    <property type="nucleotide sequence ID" value="NZ_CP060783.1"/>
</dbReference>
<dbReference type="PROSITE" id="PS51352">
    <property type="entry name" value="THIOREDOXIN_2"/>
    <property type="match status" value="1"/>
</dbReference>
<dbReference type="Pfam" id="PF13462">
    <property type="entry name" value="Thioredoxin_4"/>
    <property type="match status" value="1"/>
</dbReference>
<dbReference type="EMBL" id="CP060783">
    <property type="protein sequence ID" value="QNP47190.1"/>
    <property type="molecule type" value="Genomic_DNA"/>
</dbReference>
<dbReference type="InterPro" id="IPR013766">
    <property type="entry name" value="Thioredoxin_domain"/>
</dbReference>
<proteinExistence type="inferred from homology"/>
<accession>A0A7H0GFX4</accession>
<dbReference type="PANTHER" id="PTHR13887">
    <property type="entry name" value="GLUTATHIONE S-TRANSFERASE KAPPA"/>
    <property type="match status" value="1"/>
</dbReference>
<dbReference type="KEGG" id="daer:H9K75_12325"/>
<dbReference type="Gene3D" id="3.40.30.10">
    <property type="entry name" value="Glutaredoxin"/>
    <property type="match status" value="1"/>
</dbReference>
<sequence length="177" mass="19653">MSTLHMPVSADDHVAGNPKAPIVLVEYGDYQCPACGAAYPLVQQIQQKFGDDVCLVFRNFPLVDMHPQAQSAAVVAEFAAKHGKFWEAHDALYENQRSLGESFYVELVNSLGLSSDDLKQAMQTDAFEQRIRRDIDSGLRSGVNGTPTFYVNGERFDTPGGFNDLPQVLEEMLRPTR</sequence>